<keyword evidence="6" id="KW-0539">Nucleus</keyword>
<feature type="compositionally biased region" description="Basic residues" evidence="7">
    <location>
        <begin position="103"/>
        <end position="115"/>
    </location>
</feature>
<dbReference type="InterPro" id="IPR012677">
    <property type="entry name" value="Nucleotide-bd_a/b_plait_sf"/>
</dbReference>
<keyword evidence="5 8" id="KW-0472">Membrane</keyword>
<feature type="compositionally biased region" description="Polar residues" evidence="7">
    <location>
        <begin position="385"/>
        <end position="394"/>
    </location>
</feature>
<feature type="region of interest" description="Disordered" evidence="7">
    <location>
        <begin position="1"/>
        <end position="281"/>
    </location>
</feature>
<dbReference type="SUPFAM" id="SSF54928">
    <property type="entry name" value="RNA-binding domain, RBD"/>
    <property type="match status" value="1"/>
</dbReference>
<dbReference type="InterPro" id="IPR035979">
    <property type="entry name" value="RBD_domain_sf"/>
</dbReference>
<dbReference type="GO" id="GO:0031490">
    <property type="term" value="F:chromatin DNA binding"/>
    <property type="evidence" value="ECO:0007669"/>
    <property type="project" value="TreeGrafter"/>
</dbReference>
<keyword evidence="4 8" id="KW-1133">Transmembrane helix</keyword>
<dbReference type="CTD" id="23592"/>
<reference evidence="11" key="1">
    <citation type="submission" date="2025-08" db="UniProtKB">
        <authorList>
            <consortium name="RefSeq"/>
        </authorList>
    </citation>
    <scope>IDENTIFICATION</scope>
    <source>
        <tissue evidence="11">Sperm</tissue>
    </source>
</reference>
<dbReference type="CDD" id="cd12286">
    <property type="entry name" value="RRM_Man1"/>
    <property type="match status" value="1"/>
</dbReference>
<dbReference type="InterPro" id="IPR041885">
    <property type="entry name" value="MAN1_winged_helix_dom"/>
</dbReference>
<dbReference type="KEGG" id="pmrn:116942434"/>
<feature type="compositionally biased region" description="Low complexity" evidence="7">
    <location>
        <begin position="199"/>
        <end position="215"/>
    </location>
</feature>
<feature type="compositionally biased region" description="Low complexity" evidence="7">
    <location>
        <begin position="366"/>
        <end position="384"/>
    </location>
</feature>
<proteinExistence type="predicted"/>
<keyword evidence="2" id="KW-0597">Phosphoprotein</keyword>
<dbReference type="AlphaFoldDB" id="A0AAJ7T325"/>
<dbReference type="InterPro" id="IPR052277">
    <property type="entry name" value="INM_ESCRT-Associated"/>
</dbReference>
<feature type="region of interest" description="Disordered" evidence="7">
    <location>
        <begin position="352"/>
        <end position="405"/>
    </location>
</feature>
<feature type="transmembrane region" description="Helical" evidence="8">
    <location>
        <begin position="429"/>
        <end position="450"/>
    </location>
</feature>
<dbReference type="PANTHER" id="PTHR13428">
    <property type="entry name" value="INNER NUCLEAR MEMBRANE PROTEIN MAN1 LEM DOMAIN CONTAINING PROTEIN"/>
    <property type="match status" value="1"/>
</dbReference>
<protein>
    <submittedName>
        <fullName evidence="11">Inner nuclear membrane protein Man1</fullName>
    </submittedName>
</protein>
<evidence type="ECO:0000256" key="2">
    <source>
        <dbReference type="ARBA" id="ARBA00022553"/>
    </source>
</evidence>
<evidence type="ECO:0000256" key="8">
    <source>
        <dbReference type="SAM" id="Phobius"/>
    </source>
</evidence>
<feature type="compositionally biased region" description="Basic and acidic residues" evidence="7">
    <location>
        <begin position="47"/>
        <end position="58"/>
    </location>
</feature>
<feature type="transmembrane region" description="Helical" evidence="8">
    <location>
        <begin position="583"/>
        <end position="608"/>
    </location>
</feature>
<dbReference type="InterPro" id="IPR034394">
    <property type="entry name" value="Man1_RRM"/>
</dbReference>
<dbReference type="InterPro" id="IPR018996">
    <property type="entry name" value="Man1/Src1-like_C"/>
</dbReference>
<organism evidence="10 11">
    <name type="scientific">Petromyzon marinus</name>
    <name type="common">Sea lamprey</name>
    <dbReference type="NCBI Taxonomy" id="7757"/>
    <lineage>
        <taxon>Eukaryota</taxon>
        <taxon>Metazoa</taxon>
        <taxon>Chordata</taxon>
        <taxon>Craniata</taxon>
        <taxon>Vertebrata</taxon>
        <taxon>Cyclostomata</taxon>
        <taxon>Hyperoartia</taxon>
        <taxon>Petromyzontiformes</taxon>
        <taxon>Petromyzontidae</taxon>
        <taxon>Petromyzon</taxon>
    </lineage>
</organism>
<feature type="compositionally biased region" description="Low complexity" evidence="7">
    <location>
        <begin position="843"/>
        <end position="856"/>
    </location>
</feature>
<dbReference type="GO" id="GO:0030514">
    <property type="term" value="P:negative regulation of BMP signaling pathway"/>
    <property type="evidence" value="ECO:0007669"/>
    <property type="project" value="TreeGrafter"/>
</dbReference>
<dbReference type="Proteomes" id="UP001318040">
    <property type="component" value="Chromosome 14"/>
</dbReference>
<dbReference type="PANTHER" id="PTHR13428:SF12">
    <property type="entry name" value="INNER NUCLEAR MEMBRANE PROTEIN MAN1"/>
    <property type="match status" value="1"/>
</dbReference>
<keyword evidence="10" id="KW-1185">Reference proteome</keyword>
<feature type="compositionally biased region" description="Gly residues" evidence="7">
    <location>
        <begin position="35"/>
        <end position="46"/>
    </location>
</feature>
<evidence type="ECO:0000256" key="6">
    <source>
        <dbReference type="ARBA" id="ARBA00023242"/>
    </source>
</evidence>
<sequence>MAARVRDGVSPRSAVASTRLPARSRLGRRSKDGDGGGGSGGGGGGFDQRDDDKERESRVQQQQRHLHPEQQQQQQARSVGRPRSRRIGVGFSSDESEGEAIVSHHHHRHHHHHHPVSPFPSIPHPPPPPPSPHSPPRYQHSPPSPRTAALNNGLKRDSPRFKAPALPSPNGRGGAKLVPLQPGGAALEHSRGGEGGANGNSSSGSSSGSEGYSASDGEDDEGRNPTGAARLHGDSRRHQHPRHQHHHQKQQQQHQHHRLQRQQQQQQQQAVGRGLVKSSPGVADSVVQQNPSEKLFGARYVADGTNGGGTGRGVAVDGVACDGVVAGGDGGGGGDRATKQGDHHGNCVVRNRQVAGSSETHAPMVTTTTSTSSSSSSSTTTTTTPDANHSGTNHTRARRGSETERELLRQFKVEEGEAVTRRRAFCAQYLSMLLLLSTALFFLCLAFVYVNIRTASERQGNATSSSACCNHSALDDGPEWQILSKLYDHLATIAGDLDCGDHVHIKSRRISFVDAYAFITSTSPLVNESMFNASLQTIIGSEADLGIRLLGEDTEQEVANLVDVRYLESTHPQRSFICRLRRAFLTVLHKMFIVFAGVGIVLGVLAYMKYRWRKEEEETRNMYDLVERIIDMLRSHSENCVENKSLQPVLPLPHVRDTLIPLQERRRMGRVWRRAVAFIAANESRVRTERQHMAGEDCEVWRWTQAAATAPPPGKLPAKIWQGKAFHLDRRNSPLHSLTPCLKIRNMFDPDMEIGEKWHLSIHDAIMEKCHDNGGIVHIEVDKTSHEGCVYVKCLSPEHAGKAFKSLHGSWFDGKLVTVKYLWLERYHQRFPHAVTSNIPMQPSNRAANAAPSSSPGCQVERHGDKTI</sequence>
<evidence type="ECO:0000313" key="10">
    <source>
        <dbReference type="Proteomes" id="UP001318040"/>
    </source>
</evidence>
<evidence type="ECO:0000256" key="3">
    <source>
        <dbReference type="ARBA" id="ARBA00022692"/>
    </source>
</evidence>
<gene>
    <name evidence="11" type="primary">LEMD3</name>
</gene>
<feature type="compositionally biased region" description="Pro residues" evidence="7">
    <location>
        <begin position="117"/>
        <end position="135"/>
    </location>
</feature>
<dbReference type="GO" id="GO:0006998">
    <property type="term" value="P:nuclear envelope organization"/>
    <property type="evidence" value="ECO:0007669"/>
    <property type="project" value="TreeGrafter"/>
</dbReference>
<accession>A0AAJ7T325</accession>
<keyword evidence="3 8" id="KW-0812">Transmembrane</keyword>
<name>A0AAJ7T325_PETMA</name>
<dbReference type="Gene3D" id="3.30.70.330">
    <property type="match status" value="1"/>
</dbReference>
<evidence type="ECO:0000259" key="9">
    <source>
        <dbReference type="Pfam" id="PF09402"/>
    </source>
</evidence>
<dbReference type="RefSeq" id="XP_032810249.1">
    <property type="nucleotide sequence ID" value="XM_032954358.1"/>
</dbReference>
<dbReference type="FunFam" id="3.30.70.330:FF:000176">
    <property type="entry name" value="Inner nuclear membrane protein Man1"/>
    <property type="match status" value="1"/>
</dbReference>
<feature type="domain" description="Man1/Src1-like C-terminal" evidence="9">
    <location>
        <begin position="482"/>
        <end position="704"/>
    </location>
</feature>
<feature type="region of interest" description="Disordered" evidence="7">
    <location>
        <begin position="838"/>
        <end position="868"/>
    </location>
</feature>
<evidence type="ECO:0000256" key="7">
    <source>
        <dbReference type="SAM" id="MobiDB-lite"/>
    </source>
</evidence>
<comment type="subcellular location">
    <subcellularLocation>
        <location evidence="1">Nucleus inner membrane</location>
        <topology evidence="1">Multi-pass membrane protein</topology>
    </subcellularLocation>
</comment>
<evidence type="ECO:0000313" key="11">
    <source>
        <dbReference type="RefSeq" id="XP_032810249.1"/>
    </source>
</evidence>
<dbReference type="GO" id="GO:0005637">
    <property type="term" value="C:nuclear inner membrane"/>
    <property type="evidence" value="ECO:0007669"/>
    <property type="project" value="UniProtKB-SubCell"/>
</dbReference>
<dbReference type="Pfam" id="PF09402">
    <property type="entry name" value="MSC"/>
    <property type="match status" value="1"/>
</dbReference>
<evidence type="ECO:0000256" key="4">
    <source>
        <dbReference type="ARBA" id="ARBA00022989"/>
    </source>
</evidence>
<dbReference type="Gene3D" id="1.10.10.1180">
    <property type="entry name" value="MAN1, winged-helix domain"/>
    <property type="match status" value="1"/>
</dbReference>
<evidence type="ECO:0000256" key="1">
    <source>
        <dbReference type="ARBA" id="ARBA00004473"/>
    </source>
</evidence>
<dbReference type="FunFam" id="1.10.10.1180:FF:000002">
    <property type="entry name" value="LEM domain-containing protein 2"/>
    <property type="match status" value="1"/>
</dbReference>
<evidence type="ECO:0000256" key="5">
    <source>
        <dbReference type="ARBA" id="ARBA00023136"/>
    </source>
</evidence>
<feature type="compositionally biased region" description="Basic residues" evidence="7">
    <location>
        <begin position="237"/>
        <end position="260"/>
    </location>
</feature>